<dbReference type="HOGENOM" id="CLU_1481331_0_0_7"/>
<dbReference type="InterPro" id="IPR007318">
    <property type="entry name" value="Phopholipid_MeTrfase"/>
</dbReference>
<dbReference type="GO" id="GO:0012505">
    <property type="term" value="C:endomembrane system"/>
    <property type="evidence" value="ECO:0007669"/>
    <property type="project" value="UniProtKB-SubCell"/>
</dbReference>
<dbReference type="KEGG" id="nam:NAMH_0958"/>
<dbReference type="Proteomes" id="UP000000448">
    <property type="component" value="Chromosome"/>
</dbReference>
<evidence type="ECO:0000256" key="4">
    <source>
        <dbReference type="ARBA" id="ARBA00023136"/>
    </source>
</evidence>
<keyword evidence="7" id="KW-1185">Reference proteome</keyword>
<dbReference type="Gene3D" id="1.20.120.1630">
    <property type="match status" value="1"/>
</dbReference>
<evidence type="ECO:0000313" key="7">
    <source>
        <dbReference type="Proteomes" id="UP000000448"/>
    </source>
</evidence>
<protein>
    <recommendedName>
        <fullName evidence="8">Isoprenylcysteine carboxylmethyltransferase family protein</fullName>
    </recommendedName>
</protein>
<sequence length="173" mass="20073">MKTTLSVVIRIIIWLILIFGGIALSLYLDLRYFKNLLLNPFFHVFTLPLGYFILKFAFHAAAVGGRELKRKGREGDIPRLETNRLVTSGIYECTRHPMLFGLMLLPLGVALFLGLPSFIFFIAPLEALFIFVMVITLEEKEAYMKFGEEYLKYKEKTPLFPKTKECFKKLFFD</sequence>
<organism evidence="6 7">
    <name type="scientific">Nautilia profundicola (strain ATCC BAA-1463 / DSM 18972 / AmH)</name>
    <dbReference type="NCBI Taxonomy" id="598659"/>
    <lineage>
        <taxon>Bacteria</taxon>
        <taxon>Pseudomonadati</taxon>
        <taxon>Campylobacterota</taxon>
        <taxon>Epsilonproteobacteria</taxon>
        <taxon>Nautiliales</taxon>
        <taxon>Nautiliaceae</taxon>
        <taxon>Nautilia</taxon>
    </lineage>
</organism>
<evidence type="ECO:0000256" key="1">
    <source>
        <dbReference type="ARBA" id="ARBA00004127"/>
    </source>
</evidence>
<feature type="transmembrane region" description="Helical" evidence="5">
    <location>
        <begin position="7"/>
        <end position="28"/>
    </location>
</feature>
<accession>B9L9Q2</accession>
<keyword evidence="2 5" id="KW-0812">Transmembrane</keyword>
<evidence type="ECO:0000313" key="6">
    <source>
        <dbReference type="EMBL" id="ACM92131.1"/>
    </source>
</evidence>
<comment type="subcellular location">
    <subcellularLocation>
        <location evidence="1">Endomembrane system</location>
        <topology evidence="1">Multi-pass membrane protein</topology>
    </subcellularLocation>
</comment>
<keyword evidence="4 5" id="KW-0472">Membrane</keyword>
<evidence type="ECO:0008006" key="8">
    <source>
        <dbReference type="Google" id="ProtNLM"/>
    </source>
</evidence>
<dbReference type="PANTHER" id="PTHR12714">
    <property type="entry name" value="PROTEIN-S ISOPRENYLCYSTEINE O-METHYLTRANSFERASE"/>
    <property type="match status" value="1"/>
</dbReference>
<dbReference type="eggNOG" id="COG2020">
    <property type="taxonomic scope" value="Bacteria"/>
</dbReference>
<evidence type="ECO:0000256" key="5">
    <source>
        <dbReference type="SAM" id="Phobius"/>
    </source>
</evidence>
<keyword evidence="3 5" id="KW-1133">Transmembrane helix</keyword>
<dbReference type="GO" id="GO:0016740">
    <property type="term" value="F:transferase activity"/>
    <property type="evidence" value="ECO:0007669"/>
    <property type="project" value="UniProtKB-ARBA"/>
</dbReference>
<dbReference type="RefSeq" id="WP_012663503.1">
    <property type="nucleotide sequence ID" value="NC_012115.1"/>
</dbReference>
<feature type="transmembrane region" description="Helical" evidence="5">
    <location>
        <begin position="40"/>
        <end position="63"/>
    </location>
</feature>
<dbReference type="AlphaFoldDB" id="B9L9Q2"/>
<dbReference type="Pfam" id="PF04191">
    <property type="entry name" value="PEMT"/>
    <property type="match status" value="1"/>
</dbReference>
<evidence type="ECO:0000256" key="2">
    <source>
        <dbReference type="ARBA" id="ARBA00022692"/>
    </source>
</evidence>
<feature type="transmembrane region" description="Helical" evidence="5">
    <location>
        <begin position="97"/>
        <end position="113"/>
    </location>
</feature>
<dbReference type="PANTHER" id="PTHR12714:SF9">
    <property type="entry name" value="PROTEIN-S-ISOPRENYLCYSTEINE O-METHYLTRANSFERASE"/>
    <property type="match status" value="1"/>
</dbReference>
<proteinExistence type="predicted"/>
<reference evidence="6 7" key="1">
    <citation type="journal article" date="2009" name="PLoS Genet.">
        <title>Adaptations to submarine hydrothermal environments exemplified by the genome of Nautilia profundicola.</title>
        <authorList>
            <person name="Campbell B.J."/>
            <person name="Smith J.L."/>
            <person name="Hanson T.E."/>
            <person name="Klotz M.G."/>
            <person name="Stein L.Y."/>
            <person name="Lee C.K."/>
            <person name="Wu D."/>
            <person name="Robinson J.M."/>
            <person name="Khouri H.M."/>
            <person name="Eisen J.A."/>
            <person name="Cary S.C."/>
        </authorList>
    </citation>
    <scope>NUCLEOTIDE SEQUENCE [LARGE SCALE GENOMIC DNA]</scope>
    <source>
        <strain evidence="7">ATCC BAA-1463 / DSM 18972 / AmH</strain>
    </source>
</reference>
<name>B9L9Q2_NAUPA</name>
<dbReference type="STRING" id="598659.NAMH_0958"/>
<gene>
    <name evidence="6" type="ordered locus">NAMH_0958</name>
</gene>
<evidence type="ECO:0000256" key="3">
    <source>
        <dbReference type="ARBA" id="ARBA00022989"/>
    </source>
</evidence>
<dbReference type="EMBL" id="CP001279">
    <property type="protein sequence ID" value="ACM92131.1"/>
    <property type="molecule type" value="Genomic_DNA"/>
</dbReference>